<dbReference type="Pfam" id="PF04347">
    <property type="entry name" value="FliO"/>
    <property type="match status" value="1"/>
</dbReference>
<keyword evidence="2" id="KW-1003">Cell membrane</keyword>
<dbReference type="InterPro" id="IPR022781">
    <property type="entry name" value="Flagellar_biosynth_FliO"/>
</dbReference>
<keyword evidence="7" id="KW-0966">Cell projection</keyword>
<keyword evidence="7" id="KW-0969">Cilium</keyword>
<comment type="caution">
    <text evidence="7">The sequence shown here is derived from an EMBL/GenBank/DDBJ whole genome shotgun (WGS) entry which is preliminary data.</text>
</comment>
<dbReference type="Proteomes" id="UP000317998">
    <property type="component" value="Unassembled WGS sequence"/>
</dbReference>
<gene>
    <name evidence="7" type="ORF">FB562_2158</name>
</gene>
<comment type="subcellular location">
    <subcellularLocation>
        <location evidence="1">Cell membrane</location>
    </subcellularLocation>
</comment>
<sequence length="166" mass="17534">MSLTAWPDVEDLFVALRVAVSLAAVLALVWWLHRRLTRGVKRPSAKAVTVVTRQSLGQKASLVVVDVEGSRLVLGVTEHGVSVLQSAEMPEPVLESVPALDSEEKPSFARSLGQAQSDAGALRVVKPLFTQDGSEASRSAASGALAGSILSPQTWKQAAATLRKAL</sequence>
<dbReference type="EMBL" id="VFOM01000002">
    <property type="protein sequence ID" value="TQL46634.1"/>
    <property type="molecule type" value="Genomic_DNA"/>
</dbReference>
<evidence type="ECO:0000256" key="6">
    <source>
        <dbReference type="SAM" id="Phobius"/>
    </source>
</evidence>
<evidence type="ECO:0000313" key="8">
    <source>
        <dbReference type="Proteomes" id="UP000317998"/>
    </source>
</evidence>
<accession>A0A542YF99</accession>
<evidence type="ECO:0000313" key="7">
    <source>
        <dbReference type="EMBL" id="TQL46634.1"/>
    </source>
</evidence>
<keyword evidence="8" id="KW-1185">Reference proteome</keyword>
<evidence type="ECO:0000256" key="2">
    <source>
        <dbReference type="ARBA" id="ARBA00022475"/>
    </source>
</evidence>
<dbReference type="GO" id="GO:0044781">
    <property type="term" value="P:bacterial-type flagellum organization"/>
    <property type="evidence" value="ECO:0007669"/>
    <property type="project" value="InterPro"/>
</dbReference>
<evidence type="ECO:0000256" key="5">
    <source>
        <dbReference type="ARBA" id="ARBA00023136"/>
    </source>
</evidence>
<evidence type="ECO:0000256" key="4">
    <source>
        <dbReference type="ARBA" id="ARBA00022989"/>
    </source>
</evidence>
<evidence type="ECO:0000256" key="1">
    <source>
        <dbReference type="ARBA" id="ARBA00004236"/>
    </source>
</evidence>
<dbReference type="GO" id="GO:0016020">
    <property type="term" value="C:membrane"/>
    <property type="evidence" value="ECO:0007669"/>
    <property type="project" value="InterPro"/>
</dbReference>
<dbReference type="AlphaFoldDB" id="A0A542YF99"/>
<proteinExistence type="predicted"/>
<reference evidence="7 8" key="1">
    <citation type="submission" date="2019-06" db="EMBL/GenBank/DDBJ databases">
        <title>Sequencing the genomes of 1000 actinobacteria strains.</title>
        <authorList>
            <person name="Klenk H.-P."/>
        </authorList>
    </citation>
    <scope>NUCLEOTIDE SEQUENCE [LARGE SCALE GENOMIC DNA]</scope>
    <source>
        <strain evidence="7 8">DSM 26477</strain>
    </source>
</reference>
<keyword evidence="4 6" id="KW-1133">Transmembrane helix</keyword>
<protein>
    <submittedName>
        <fullName evidence="7">Flagellar biosynthetic protein FliO</fullName>
    </submittedName>
</protein>
<name>A0A542YF99_9MICO</name>
<organism evidence="7 8">
    <name type="scientific">Homoserinimonas aerilata</name>
    <dbReference type="NCBI Taxonomy" id="1162970"/>
    <lineage>
        <taxon>Bacteria</taxon>
        <taxon>Bacillati</taxon>
        <taxon>Actinomycetota</taxon>
        <taxon>Actinomycetes</taxon>
        <taxon>Micrococcales</taxon>
        <taxon>Microbacteriaceae</taxon>
        <taxon>Homoserinimonas</taxon>
    </lineage>
</organism>
<keyword evidence="3 6" id="KW-0812">Transmembrane</keyword>
<keyword evidence="5 6" id="KW-0472">Membrane</keyword>
<keyword evidence="7" id="KW-0282">Flagellum</keyword>
<feature type="transmembrane region" description="Helical" evidence="6">
    <location>
        <begin position="12"/>
        <end position="32"/>
    </location>
</feature>
<evidence type="ECO:0000256" key="3">
    <source>
        <dbReference type="ARBA" id="ARBA00022692"/>
    </source>
</evidence>